<dbReference type="Proteomes" id="UP001152320">
    <property type="component" value="Chromosome 7"/>
</dbReference>
<dbReference type="PROSITE" id="PS50923">
    <property type="entry name" value="SUSHI"/>
    <property type="match status" value="1"/>
</dbReference>
<keyword evidence="1" id="KW-0479">Metal-binding</keyword>
<evidence type="ECO:0000256" key="1">
    <source>
        <dbReference type="ARBA" id="ARBA00022723"/>
    </source>
</evidence>
<dbReference type="InterPro" id="IPR001254">
    <property type="entry name" value="Trypsin_dom"/>
</dbReference>
<evidence type="ECO:0000256" key="3">
    <source>
        <dbReference type="ARBA" id="ARBA00023157"/>
    </source>
</evidence>
<dbReference type="PRINTS" id="PR00722">
    <property type="entry name" value="CHYMOTRYPSIN"/>
</dbReference>
<dbReference type="InterPro" id="IPR006585">
    <property type="entry name" value="FTP1"/>
</dbReference>
<dbReference type="GO" id="GO:0046872">
    <property type="term" value="F:metal ion binding"/>
    <property type="evidence" value="ECO:0007669"/>
    <property type="project" value="UniProtKB-KW"/>
</dbReference>
<reference evidence="7" key="1">
    <citation type="submission" date="2021-10" db="EMBL/GenBank/DDBJ databases">
        <title>Tropical sea cucumber genome reveals ecological adaptation and Cuvierian tubules defense mechanism.</title>
        <authorList>
            <person name="Chen T."/>
        </authorList>
    </citation>
    <scope>NUCLEOTIDE SEQUENCE</scope>
    <source>
        <strain evidence="7">Nanhai2018</strain>
        <tissue evidence="7">Muscle</tissue>
    </source>
</reference>
<dbReference type="FunFam" id="2.40.10.10:FF:000005">
    <property type="entry name" value="Serine protease 37"/>
    <property type="match status" value="1"/>
</dbReference>
<dbReference type="InterPro" id="IPR035976">
    <property type="entry name" value="Sushi/SCR/CCP_sf"/>
</dbReference>
<evidence type="ECO:0000259" key="5">
    <source>
        <dbReference type="PROSITE" id="PS50240"/>
    </source>
</evidence>
<dbReference type="Gene3D" id="2.40.10.10">
    <property type="entry name" value="Trypsin-like serine proteases"/>
    <property type="match status" value="1"/>
</dbReference>
<sequence>MVINPSDRSIKAEVTYSCNDGYVLSGPKIRICQVNKRWSGTRPSCRWPDRGAPCLKVPEERGRIIVYSDNSENTKQHNSGLAVICRRPMACLGQNTSTCLNGTWFPPVAHCKENRAFSKPAYQDSTDFGGDANRAVDGSTDGHHSCSHTSRNGKNPWWYVDLGSSFFVQEIIIYNRQDDDHYRRLLNAKVRVGGLSGKNIYQNQVVGTVNDTRSYPIRIKVNPGVEGRFVSVSNLTNGNPLCLCEVQVLADQHGYSECGISGNTVSRGRIVGGNDANPGAWPWQVYLDIRKGYEQLSCGGVLIDRFWVLTTAHCLSNHPDFRITAVLGMTNLSEPRHQEIEVEEAIPHPGYEADRIPLTYQNDIALLKLRTSAELNDKVKIVCLPDKTRPTD</sequence>
<keyword evidence="8" id="KW-1185">Reference proteome</keyword>
<dbReference type="CDD" id="cd00033">
    <property type="entry name" value="CCP"/>
    <property type="match status" value="1"/>
</dbReference>
<evidence type="ECO:0000313" key="8">
    <source>
        <dbReference type="Proteomes" id="UP001152320"/>
    </source>
</evidence>
<organism evidence="7 8">
    <name type="scientific">Holothuria leucospilota</name>
    <name type="common">Black long sea cucumber</name>
    <name type="synonym">Mertensiothuria leucospilota</name>
    <dbReference type="NCBI Taxonomy" id="206669"/>
    <lineage>
        <taxon>Eukaryota</taxon>
        <taxon>Metazoa</taxon>
        <taxon>Echinodermata</taxon>
        <taxon>Eleutherozoa</taxon>
        <taxon>Echinozoa</taxon>
        <taxon>Holothuroidea</taxon>
        <taxon>Aspidochirotacea</taxon>
        <taxon>Aspidochirotida</taxon>
        <taxon>Holothuriidae</taxon>
        <taxon>Holothuria</taxon>
    </lineage>
</organism>
<dbReference type="InterPro" id="IPR001314">
    <property type="entry name" value="Peptidase_S1A"/>
</dbReference>
<evidence type="ECO:0000259" key="6">
    <source>
        <dbReference type="PROSITE" id="PS50923"/>
    </source>
</evidence>
<dbReference type="SMART" id="SM00607">
    <property type="entry name" value="FTP"/>
    <property type="match status" value="1"/>
</dbReference>
<keyword evidence="4" id="KW-0768">Sushi</keyword>
<feature type="domain" description="Sushi" evidence="6">
    <location>
        <begin position="1"/>
        <end position="47"/>
    </location>
</feature>
<dbReference type="SUPFAM" id="SSF49785">
    <property type="entry name" value="Galactose-binding domain-like"/>
    <property type="match status" value="1"/>
</dbReference>
<dbReference type="PROSITE" id="PS50240">
    <property type="entry name" value="TRYPSIN_DOM"/>
    <property type="match status" value="1"/>
</dbReference>
<feature type="domain" description="Peptidase S1" evidence="5">
    <location>
        <begin position="270"/>
        <end position="392"/>
    </location>
</feature>
<dbReference type="PANTHER" id="PTHR24252">
    <property type="entry name" value="ACROSIN-RELATED"/>
    <property type="match status" value="1"/>
</dbReference>
<dbReference type="Gene3D" id="2.60.120.260">
    <property type="entry name" value="Galactose-binding domain-like"/>
    <property type="match status" value="1"/>
</dbReference>
<dbReference type="SUPFAM" id="SSF57535">
    <property type="entry name" value="Complement control module/SCR domain"/>
    <property type="match status" value="2"/>
</dbReference>
<evidence type="ECO:0000256" key="2">
    <source>
        <dbReference type="ARBA" id="ARBA00022837"/>
    </source>
</evidence>
<gene>
    <name evidence="7" type="ORF">HOLleu_15604</name>
</gene>
<dbReference type="Pfam" id="PF00084">
    <property type="entry name" value="Sushi"/>
    <property type="match status" value="1"/>
</dbReference>
<accession>A0A9Q1C528</accession>
<evidence type="ECO:0000313" key="7">
    <source>
        <dbReference type="EMBL" id="KAJ8038239.1"/>
    </source>
</evidence>
<dbReference type="EMBL" id="JAIZAY010000007">
    <property type="protein sequence ID" value="KAJ8038239.1"/>
    <property type="molecule type" value="Genomic_DNA"/>
</dbReference>
<dbReference type="InterPro" id="IPR043504">
    <property type="entry name" value="Peptidase_S1_PA_chymotrypsin"/>
</dbReference>
<dbReference type="Pfam" id="PF22633">
    <property type="entry name" value="F5_F8_type_C_2"/>
    <property type="match status" value="1"/>
</dbReference>
<protein>
    <submittedName>
        <fullName evidence="7">Chymotrypsin-like elastase family member 2A</fullName>
    </submittedName>
</protein>
<dbReference type="CDD" id="cd00190">
    <property type="entry name" value="Tryp_SPc"/>
    <property type="match status" value="1"/>
</dbReference>
<dbReference type="Pfam" id="PF00089">
    <property type="entry name" value="Trypsin"/>
    <property type="match status" value="1"/>
</dbReference>
<dbReference type="InterPro" id="IPR009003">
    <property type="entry name" value="Peptidase_S1_PA"/>
</dbReference>
<dbReference type="AlphaFoldDB" id="A0A9Q1C528"/>
<dbReference type="GO" id="GO:0004252">
    <property type="term" value="F:serine-type endopeptidase activity"/>
    <property type="evidence" value="ECO:0007669"/>
    <property type="project" value="InterPro"/>
</dbReference>
<keyword evidence="3 4" id="KW-1015">Disulfide bond</keyword>
<evidence type="ECO:0000256" key="4">
    <source>
        <dbReference type="PROSITE-ProRule" id="PRU00302"/>
    </source>
</evidence>
<comment type="caution">
    <text evidence="7">The sequence shown here is derived from an EMBL/GenBank/DDBJ whole genome shotgun (WGS) entry which is preliminary data.</text>
</comment>
<dbReference type="InterPro" id="IPR008979">
    <property type="entry name" value="Galactose-bd-like_sf"/>
</dbReference>
<dbReference type="SUPFAM" id="SSF50494">
    <property type="entry name" value="Trypsin-like serine proteases"/>
    <property type="match status" value="1"/>
</dbReference>
<dbReference type="Gene3D" id="2.10.70.10">
    <property type="entry name" value="Complement Module, domain 1"/>
    <property type="match status" value="1"/>
</dbReference>
<dbReference type="GO" id="GO:0006508">
    <property type="term" value="P:proteolysis"/>
    <property type="evidence" value="ECO:0007669"/>
    <property type="project" value="InterPro"/>
</dbReference>
<dbReference type="InterPro" id="IPR000436">
    <property type="entry name" value="Sushi_SCR_CCP_dom"/>
</dbReference>
<keyword evidence="2" id="KW-0106">Calcium</keyword>
<dbReference type="PANTHER" id="PTHR24252:SF7">
    <property type="entry name" value="HYALIN"/>
    <property type="match status" value="1"/>
</dbReference>
<dbReference type="SMART" id="SM00032">
    <property type="entry name" value="CCP"/>
    <property type="match status" value="2"/>
</dbReference>
<dbReference type="OrthoDB" id="6339452at2759"/>
<comment type="caution">
    <text evidence="4">Lacks conserved residue(s) required for the propagation of feature annotation.</text>
</comment>
<dbReference type="SMART" id="SM00020">
    <property type="entry name" value="Tryp_SPc"/>
    <property type="match status" value="1"/>
</dbReference>
<feature type="disulfide bond" evidence="4">
    <location>
        <begin position="18"/>
        <end position="45"/>
    </location>
</feature>
<name>A0A9Q1C528_HOLLE</name>
<proteinExistence type="predicted"/>